<proteinExistence type="predicted"/>
<organism evidence="2">
    <name type="scientific">human gut metagenome</name>
    <dbReference type="NCBI Taxonomy" id="408170"/>
    <lineage>
        <taxon>unclassified sequences</taxon>
        <taxon>metagenomes</taxon>
        <taxon>organismal metagenomes</taxon>
    </lineage>
</organism>
<dbReference type="Pfam" id="PF00905">
    <property type="entry name" value="Transpeptidase"/>
    <property type="match status" value="1"/>
</dbReference>
<comment type="caution">
    <text evidence="2">The sequence shown here is derived from an EMBL/GenBank/DDBJ whole genome shotgun (WGS) entry which is preliminary data.</text>
</comment>
<dbReference type="AlphaFoldDB" id="W1XZZ9"/>
<sequence>SYPDYNPNLFTIPGTLTSEESKQYFNPDLETFGQELIKRMNLNKTVDDLFPKDSKGVRQDNNDLYPRPFYNYATMSLIPPGSTFKPLTSIAGL</sequence>
<dbReference type="Gene3D" id="3.40.710.10">
    <property type="entry name" value="DD-peptidase/beta-lactamase superfamily"/>
    <property type="match status" value="1"/>
</dbReference>
<dbReference type="InterPro" id="IPR001460">
    <property type="entry name" value="PCN-bd_Tpept"/>
</dbReference>
<protein>
    <submittedName>
        <fullName evidence="2">Penicillin-binding Protein dimerization protein</fullName>
    </submittedName>
</protein>
<dbReference type="EMBL" id="AZMM01009826">
    <property type="protein sequence ID" value="ETJ35847.1"/>
    <property type="molecule type" value="Genomic_DNA"/>
</dbReference>
<dbReference type="InterPro" id="IPR012338">
    <property type="entry name" value="Beta-lactam/transpept-like"/>
</dbReference>
<reference evidence="2" key="1">
    <citation type="submission" date="2013-12" db="EMBL/GenBank/DDBJ databases">
        <title>A Varibaculum cambriense genome reconstructed from a premature infant gut community with otherwise low bacterial novelty that shifts toward anaerobic metabolism during the third week of life.</title>
        <authorList>
            <person name="Brown C.T."/>
            <person name="Sharon I."/>
            <person name="Thomas B.C."/>
            <person name="Castelle C.J."/>
            <person name="Morowitz M.J."/>
            <person name="Banfield J.F."/>
        </authorList>
    </citation>
    <scope>NUCLEOTIDE SEQUENCE</scope>
</reference>
<dbReference type="GO" id="GO:0008658">
    <property type="term" value="F:penicillin binding"/>
    <property type="evidence" value="ECO:0007669"/>
    <property type="project" value="InterPro"/>
</dbReference>
<dbReference type="SUPFAM" id="SSF56601">
    <property type="entry name" value="beta-lactamase/transpeptidase-like"/>
    <property type="match status" value="1"/>
</dbReference>
<feature type="non-terminal residue" evidence="2">
    <location>
        <position position="1"/>
    </location>
</feature>
<evidence type="ECO:0000259" key="1">
    <source>
        <dbReference type="Pfam" id="PF00905"/>
    </source>
</evidence>
<name>W1XZZ9_9ZZZZ</name>
<feature type="domain" description="Penicillin-binding protein transpeptidase" evidence="1">
    <location>
        <begin position="60"/>
        <end position="93"/>
    </location>
</feature>
<accession>W1XZZ9</accession>
<evidence type="ECO:0000313" key="2">
    <source>
        <dbReference type="EMBL" id="ETJ35847.1"/>
    </source>
</evidence>
<gene>
    <name evidence="2" type="ORF">Q604_UNBC09826G0001</name>
</gene>